<keyword evidence="7" id="KW-1185">Reference proteome</keyword>
<dbReference type="GO" id="GO:0006189">
    <property type="term" value="P:'de novo' IMP biosynthetic process"/>
    <property type="evidence" value="ECO:0007669"/>
    <property type="project" value="UniProtKB-UniRule"/>
</dbReference>
<dbReference type="InterPro" id="IPR004607">
    <property type="entry name" value="GART"/>
</dbReference>
<feature type="site" description="Raises pKa of active site His" evidence="4">
    <location>
        <position position="144"/>
    </location>
</feature>
<dbReference type="PANTHER" id="PTHR43369:SF2">
    <property type="entry name" value="PHOSPHORIBOSYLGLYCINAMIDE FORMYLTRANSFERASE"/>
    <property type="match status" value="1"/>
</dbReference>
<dbReference type="UniPathway" id="UPA00074">
    <property type="reaction ID" value="UER00126"/>
</dbReference>
<protein>
    <recommendedName>
        <fullName evidence="4">Phosphoribosylglycinamide formyltransferase</fullName>
        <ecNumber evidence="4">2.1.2.2</ecNumber>
    </recommendedName>
    <alternativeName>
        <fullName evidence="4">5'-phosphoribosylglycinamide transformylase</fullName>
    </alternativeName>
    <alternativeName>
        <fullName evidence="4">GAR transformylase</fullName>
        <shortName evidence="4">GART</shortName>
    </alternativeName>
</protein>
<dbReference type="InterPro" id="IPR036477">
    <property type="entry name" value="Formyl_transf_N_sf"/>
</dbReference>
<keyword evidence="2 4" id="KW-0808">Transferase</keyword>
<feature type="binding site" evidence="4">
    <location>
        <position position="106"/>
    </location>
    <ligand>
        <name>(6R)-10-formyltetrahydrofolate</name>
        <dbReference type="ChEBI" id="CHEBI:195366"/>
    </ligand>
</feature>
<dbReference type="Gene3D" id="3.40.50.170">
    <property type="entry name" value="Formyl transferase, N-terminal domain"/>
    <property type="match status" value="1"/>
</dbReference>
<dbReference type="NCBIfam" id="TIGR00639">
    <property type="entry name" value="PurN"/>
    <property type="match status" value="1"/>
</dbReference>
<dbReference type="STRING" id="1847728.BTM29_08665"/>
<evidence type="ECO:0000256" key="1">
    <source>
        <dbReference type="ARBA" id="ARBA00005054"/>
    </source>
</evidence>
<dbReference type="SUPFAM" id="SSF53328">
    <property type="entry name" value="Formyltransferase"/>
    <property type="match status" value="1"/>
</dbReference>
<reference evidence="7" key="1">
    <citation type="submission" date="2016-12" db="EMBL/GenBank/DDBJ databases">
        <authorList>
            <person name="Jung M.Y."/>
            <person name="Lee S.H."/>
        </authorList>
    </citation>
    <scope>NUCLEOTIDE SEQUENCE [LARGE SCALE GENOMIC DNA]</scope>
    <source>
        <strain evidence="7">WiKim39</strain>
    </source>
</reference>
<dbReference type="HAMAP" id="MF_01930">
    <property type="entry name" value="PurN"/>
    <property type="match status" value="1"/>
</dbReference>
<evidence type="ECO:0000256" key="4">
    <source>
        <dbReference type="HAMAP-Rule" id="MF_01930"/>
    </source>
</evidence>
<feature type="binding site" evidence="4">
    <location>
        <position position="64"/>
    </location>
    <ligand>
        <name>(6R)-10-formyltetrahydrofolate</name>
        <dbReference type="ChEBI" id="CHEBI:195366"/>
    </ligand>
</feature>
<dbReference type="KEGG" id="lalw:BTM29_08665"/>
<dbReference type="GO" id="GO:0005829">
    <property type="term" value="C:cytosol"/>
    <property type="evidence" value="ECO:0007669"/>
    <property type="project" value="TreeGrafter"/>
</dbReference>
<dbReference type="RefSeq" id="WP_076616198.1">
    <property type="nucleotide sequence ID" value="NZ_CP019323.1"/>
</dbReference>
<accession>A0A1P8Q443</accession>
<comment type="catalytic activity">
    <reaction evidence="4">
        <text>N(1)-(5-phospho-beta-D-ribosyl)glycinamide + (6R)-10-formyltetrahydrofolate = N(2)-formyl-N(1)-(5-phospho-beta-D-ribosyl)glycinamide + (6S)-5,6,7,8-tetrahydrofolate + H(+)</text>
        <dbReference type="Rhea" id="RHEA:15053"/>
        <dbReference type="ChEBI" id="CHEBI:15378"/>
        <dbReference type="ChEBI" id="CHEBI:57453"/>
        <dbReference type="ChEBI" id="CHEBI:143788"/>
        <dbReference type="ChEBI" id="CHEBI:147286"/>
        <dbReference type="ChEBI" id="CHEBI:195366"/>
        <dbReference type="EC" id="2.1.2.2"/>
    </reaction>
</comment>
<feature type="domain" description="Formyl transferase N-terminal" evidence="5">
    <location>
        <begin position="1"/>
        <end position="181"/>
    </location>
</feature>
<keyword evidence="3 4" id="KW-0658">Purine biosynthesis</keyword>
<feature type="active site" description="Proton donor" evidence="4">
    <location>
        <position position="108"/>
    </location>
</feature>
<dbReference type="OrthoDB" id="9806170at2"/>
<dbReference type="GO" id="GO:0004644">
    <property type="term" value="F:phosphoribosylglycinamide formyltransferase activity"/>
    <property type="evidence" value="ECO:0007669"/>
    <property type="project" value="UniProtKB-UniRule"/>
</dbReference>
<organism evidence="6 7">
    <name type="scientific">Companilactobacillus allii</name>
    <dbReference type="NCBI Taxonomy" id="1847728"/>
    <lineage>
        <taxon>Bacteria</taxon>
        <taxon>Bacillati</taxon>
        <taxon>Bacillota</taxon>
        <taxon>Bacilli</taxon>
        <taxon>Lactobacillales</taxon>
        <taxon>Lactobacillaceae</taxon>
        <taxon>Companilactobacillus</taxon>
    </lineage>
</organism>
<name>A0A1P8Q443_9LACO</name>
<comment type="pathway">
    <text evidence="1 4">Purine metabolism; IMP biosynthesis via de novo pathway; N(2)-formyl-N(1)-(5-phospho-D-ribosyl)glycinamide from N(1)-(5-phospho-D-ribosyl)glycinamide (10-formyl THF route): step 1/1.</text>
</comment>
<dbReference type="AlphaFoldDB" id="A0A1P8Q443"/>
<dbReference type="Proteomes" id="UP000187499">
    <property type="component" value="Chromosome"/>
</dbReference>
<evidence type="ECO:0000259" key="5">
    <source>
        <dbReference type="Pfam" id="PF00551"/>
    </source>
</evidence>
<sequence length="199" mass="22391">MKAAIFASGNGTNFEAIAKSKKLFDDGLEIKLLVCDKPNAPVIFKAKKLGIPVFINNLDDFDTRADYEREIVNVLSPLDIDYIFLAGYMRVVTNVLLDHYPNKIINIHPSLLPKFSGLNAIERAFDSGEKQTGVTIHYIDEGVDTGPIILQKIVPISNNDTVETLEKRIHENEHIMYIEVISELIKNEGENRNHEKGID</sequence>
<gene>
    <name evidence="4" type="primary">purN</name>
    <name evidence="6" type="ORF">BTM29_08665</name>
</gene>
<comment type="similarity">
    <text evidence="4">Belongs to the GART family.</text>
</comment>
<evidence type="ECO:0000256" key="2">
    <source>
        <dbReference type="ARBA" id="ARBA00022679"/>
    </source>
</evidence>
<proteinExistence type="inferred from homology"/>
<comment type="function">
    <text evidence="4">Catalyzes the transfer of a formyl group from 10-formyltetrahydrofolate to 5-phospho-ribosyl-glycinamide (GAR), producing 5-phospho-ribosyl-N-formylglycinamide (FGAR) and tetrahydrofolate.</text>
</comment>
<dbReference type="InterPro" id="IPR002376">
    <property type="entry name" value="Formyl_transf_N"/>
</dbReference>
<dbReference type="CDD" id="cd08645">
    <property type="entry name" value="FMT_core_GART"/>
    <property type="match status" value="1"/>
</dbReference>
<dbReference type="EMBL" id="CP019323">
    <property type="protein sequence ID" value="APX72617.1"/>
    <property type="molecule type" value="Genomic_DNA"/>
</dbReference>
<dbReference type="PANTHER" id="PTHR43369">
    <property type="entry name" value="PHOSPHORIBOSYLGLYCINAMIDE FORMYLTRANSFERASE"/>
    <property type="match status" value="1"/>
</dbReference>
<evidence type="ECO:0000256" key="3">
    <source>
        <dbReference type="ARBA" id="ARBA00022755"/>
    </source>
</evidence>
<evidence type="ECO:0000313" key="6">
    <source>
        <dbReference type="EMBL" id="APX72617.1"/>
    </source>
</evidence>
<feature type="binding site" evidence="4">
    <location>
        <begin position="11"/>
        <end position="13"/>
    </location>
    <ligand>
        <name>N(1)-(5-phospho-beta-D-ribosyl)glycinamide</name>
        <dbReference type="ChEBI" id="CHEBI:143788"/>
    </ligand>
</feature>
<dbReference type="Pfam" id="PF00551">
    <property type="entry name" value="Formyl_trans_N"/>
    <property type="match status" value="1"/>
</dbReference>
<comment type="caution">
    <text evidence="4">Lacks conserved residue(s) required for the propagation of feature annotation.</text>
</comment>
<evidence type="ECO:0000313" key="7">
    <source>
        <dbReference type="Proteomes" id="UP000187499"/>
    </source>
</evidence>
<dbReference type="EC" id="2.1.2.2" evidence="4"/>